<dbReference type="AlphaFoldDB" id="A0A1W1BT23"/>
<sequence>MATVSSMKKGLKMAEEIIEQIEAFENFQFDRQKNRVVNLKVGEDTDIFKFRKIFSILNRHRIYYTFENNFEIQIIE</sequence>
<name>A0A1W1BT23_9ZZZZ</name>
<organism evidence="1">
    <name type="scientific">hydrothermal vent metagenome</name>
    <dbReference type="NCBI Taxonomy" id="652676"/>
    <lineage>
        <taxon>unclassified sequences</taxon>
        <taxon>metagenomes</taxon>
        <taxon>ecological metagenomes</taxon>
    </lineage>
</organism>
<gene>
    <name evidence="1" type="ORF">MNB_SM-6-169</name>
</gene>
<dbReference type="EMBL" id="FPHK01000023">
    <property type="protein sequence ID" value="SFV56627.1"/>
    <property type="molecule type" value="Genomic_DNA"/>
</dbReference>
<proteinExistence type="predicted"/>
<reference evidence="1" key="1">
    <citation type="submission" date="2016-10" db="EMBL/GenBank/DDBJ databases">
        <authorList>
            <person name="de Groot N.N."/>
        </authorList>
    </citation>
    <scope>NUCLEOTIDE SEQUENCE</scope>
</reference>
<protein>
    <submittedName>
        <fullName evidence="1">Uncharacterized protein</fullName>
    </submittedName>
</protein>
<accession>A0A1W1BT23</accession>
<evidence type="ECO:0000313" key="1">
    <source>
        <dbReference type="EMBL" id="SFV56627.1"/>
    </source>
</evidence>